<dbReference type="PANTHER" id="PTHR42085:SF8">
    <property type="entry name" value="F-BOX DOMAIN-CONTAINING PROTEIN"/>
    <property type="match status" value="1"/>
</dbReference>
<proteinExistence type="predicted"/>
<dbReference type="EMBL" id="ML993601">
    <property type="protein sequence ID" value="KAF2165058.1"/>
    <property type="molecule type" value="Genomic_DNA"/>
</dbReference>
<evidence type="ECO:0000313" key="3">
    <source>
        <dbReference type="Proteomes" id="UP000799537"/>
    </source>
</evidence>
<evidence type="ECO:0000259" key="1">
    <source>
        <dbReference type="Pfam" id="PF24864"/>
    </source>
</evidence>
<protein>
    <recommendedName>
        <fullName evidence="1">DUF7730 domain-containing protein</fullName>
    </recommendedName>
</protein>
<dbReference type="Pfam" id="PF24864">
    <property type="entry name" value="DUF7730"/>
    <property type="match status" value="1"/>
</dbReference>
<accession>A0A6A6CFX2</accession>
<dbReference type="InterPro" id="IPR038883">
    <property type="entry name" value="AN11006-like"/>
</dbReference>
<reference evidence="2" key="1">
    <citation type="journal article" date="2020" name="Stud. Mycol.">
        <title>101 Dothideomycetes genomes: a test case for predicting lifestyles and emergence of pathogens.</title>
        <authorList>
            <person name="Haridas S."/>
            <person name="Albert R."/>
            <person name="Binder M."/>
            <person name="Bloem J."/>
            <person name="Labutti K."/>
            <person name="Salamov A."/>
            <person name="Andreopoulos B."/>
            <person name="Baker S."/>
            <person name="Barry K."/>
            <person name="Bills G."/>
            <person name="Bluhm B."/>
            <person name="Cannon C."/>
            <person name="Castanera R."/>
            <person name="Culley D."/>
            <person name="Daum C."/>
            <person name="Ezra D."/>
            <person name="Gonzalez J."/>
            <person name="Henrissat B."/>
            <person name="Kuo A."/>
            <person name="Liang C."/>
            <person name="Lipzen A."/>
            <person name="Lutzoni F."/>
            <person name="Magnuson J."/>
            <person name="Mondo S."/>
            <person name="Nolan M."/>
            <person name="Ohm R."/>
            <person name="Pangilinan J."/>
            <person name="Park H.-J."/>
            <person name="Ramirez L."/>
            <person name="Alfaro M."/>
            <person name="Sun H."/>
            <person name="Tritt A."/>
            <person name="Yoshinaga Y."/>
            <person name="Zwiers L.-H."/>
            <person name="Turgeon B."/>
            <person name="Goodwin S."/>
            <person name="Spatafora J."/>
            <person name="Crous P."/>
            <person name="Grigoriev I."/>
        </authorList>
    </citation>
    <scope>NUCLEOTIDE SEQUENCE</scope>
    <source>
        <strain evidence="2">ATCC 36951</strain>
    </source>
</reference>
<dbReference type="AlphaFoldDB" id="A0A6A6CFX2"/>
<sequence length="235" mass="26698">MEPLEVDTICDDGRFTSYAGDLSLAFNVLLGAQTPYDENEEAHVRTLTVKNDTNFRVCPITITEGPMKGYYALVLVPTCGFRFLDLPTEIRYMIYELSIAPGKTDLRLAIRENRDKKDPKVVGVDYRFPATKRWQEGRKFEKWIGQEGKWIKPDERATMSLLLVNKQVSGEAFEVLYRSHTFHFVYPAALDQFLKLNGTSAKFLTSVELSHVLGTSQPFVGRMSEVRPRCAEACA</sequence>
<organism evidence="2 3">
    <name type="scientific">Zasmidium cellare ATCC 36951</name>
    <dbReference type="NCBI Taxonomy" id="1080233"/>
    <lineage>
        <taxon>Eukaryota</taxon>
        <taxon>Fungi</taxon>
        <taxon>Dikarya</taxon>
        <taxon>Ascomycota</taxon>
        <taxon>Pezizomycotina</taxon>
        <taxon>Dothideomycetes</taxon>
        <taxon>Dothideomycetidae</taxon>
        <taxon>Mycosphaerellales</taxon>
        <taxon>Mycosphaerellaceae</taxon>
        <taxon>Zasmidium</taxon>
    </lineage>
</organism>
<keyword evidence="3" id="KW-1185">Reference proteome</keyword>
<dbReference type="InterPro" id="IPR056632">
    <property type="entry name" value="DUF7730"/>
</dbReference>
<evidence type="ECO:0000313" key="2">
    <source>
        <dbReference type="EMBL" id="KAF2165058.1"/>
    </source>
</evidence>
<feature type="domain" description="DUF7730" evidence="1">
    <location>
        <begin position="83"/>
        <end position="190"/>
    </location>
</feature>
<dbReference type="OrthoDB" id="5272396at2759"/>
<dbReference type="GeneID" id="54560516"/>
<name>A0A6A6CFX2_ZASCE</name>
<gene>
    <name evidence="2" type="ORF">M409DRAFT_24444</name>
</gene>
<dbReference type="RefSeq" id="XP_033665947.1">
    <property type="nucleotide sequence ID" value="XM_033807244.1"/>
</dbReference>
<dbReference type="PANTHER" id="PTHR42085">
    <property type="entry name" value="F-BOX DOMAIN-CONTAINING PROTEIN"/>
    <property type="match status" value="1"/>
</dbReference>
<dbReference type="Proteomes" id="UP000799537">
    <property type="component" value="Unassembled WGS sequence"/>
</dbReference>